<dbReference type="AlphaFoldDB" id="A0A9X3TVP4"/>
<dbReference type="SUPFAM" id="SSF46689">
    <property type="entry name" value="Homeodomain-like"/>
    <property type="match status" value="1"/>
</dbReference>
<dbReference type="Gene3D" id="1.10.10.60">
    <property type="entry name" value="Homeodomain-like"/>
    <property type="match status" value="1"/>
</dbReference>
<dbReference type="GO" id="GO:0043565">
    <property type="term" value="F:sequence-specific DNA binding"/>
    <property type="evidence" value="ECO:0007669"/>
    <property type="project" value="InterPro"/>
</dbReference>
<keyword evidence="3" id="KW-0804">Transcription</keyword>
<sequence length="316" mass="35163">MTYAPEHMATETGQFEYWEQAVTGVCGALSAEPIRDRPFRGLVKMRRAGTINIVEHHSDIDRLIWTDRHIASAREEFCFLVVQRQGRTRLFQNGADSVIGPGDCVLVDSLRPVEFRYDSSGVDQLSFHLPRSQLVQRLSSRDVPCGHVLGGGSGSGAVLVAFARALYEQASTLAHDQTGFSDSLIDLLVAALSSGDQSLDGDSGGTAALQRRRIMSYLEQNLQDPDLSPGRVAADLGISIRHLHRLFSESGQSVSDWIWRQRLDRAARDLVEPRLRGRSILDIAFDWGFNDASHFSRAFRAVHGRSPREHRRLSTV</sequence>
<dbReference type="EMBL" id="JANWOI010000001">
    <property type="protein sequence ID" value="MDA5192584.1"/>
    <property type="molecule type" value="Genomic_DNA"/>
</dbReference>
<evidence type="ECO:0000256" key="3">
    <source>
        <dbReference type="ARBA" id="ARBA00023163"/>
    </source>
</evidence>
<dbReference type="Pfam" id="PF12833">
    <property type="entry name" value="HTH_18"/>
    <property type="match status" value="1"/>
</dbReference>
<dbReference type="Proteomes" id="UP001141619">
    <property type="component" value="Unassembled WGS sequence"/>
</dbReference>
<dbReference type="Pfam" id="PF14525">
    <property type="entry name" value="AraC_binding_2"/>
    <property type="match status" value="1"/>
</dbReference>
<reference evidence="5" key="2">
    <citation type="journal article" date="2023" name="Syst. Appl. Microbiol.">
        <title>Govania unica gen. nov., sp. nov., a rare biosphere bacterium that represents a novel family in the class Alphaproteobacteria.</title>
        <authorList>
            <person name="Vandamme P."/>
            <person name="Peeters C."/>
            <person name="Hettiarachchi A."/>
            <person name="Cnockaert M."/>
            <person name="Carlier A."/>
        </authorList>
    </citation>
    <scope>NUCLEOTIDE SEQUENCE</scope>
    <source>
        <strain evidence="5">LMG 31809</strain>
    </source>
</reference>
<dbReference type="PANTHER" id="PTHR46796">
    <property type="entry name" value="HTH-TYPE TRANSCRIPTIONAL ACTIVATOR RHAS-RELATED"/>
    <property type="match status" value="1"/>
</dbReference>
<dbReference type="NCBIfam" id="NF007243">
    <property type="entry name" value="PRK09685.1"/>
    <property type="match status" value="1"/>
</dbReference>
<dbReference type="InterPro" id="IPR050204">
    <property type="entry name" value="AraC_XylS_family_regulators"/>
</dbReference>
<dbReference type="InterPro" id="IPR009057">
    <property type="entry name" value="Homeodomain-like_sf"/>
</dbReference>
<dbReference type="RefSeq" id="WP_274942289.1">
    <property type="nucleotide sequence ID" value="NZ_JANWOI010000001.1"/>
</dbReference>
<dbReference type="PRINTS" id="PR00032">
    <property type="entry name" value="HTHARAC"/>
</dbReference>
<reference evidence="5" key="1">
    <citation type="submission" date="2022-08" db="EMBL/GenBank/DDBJ databases">
        <authorList>
            <person name="Vandamme P."/>
            <person name="Hettiarachchi A."/>
            <person name="Peeters C."/>
            <person name="Cnockaert M."/>
            <person name="Carlier A."/>
        </authorList>
    </citation>
    <scope>NUCLEOTIDE SEQUENCE</scope>
    <source>
        <strain evidence="5">LMG 31809</strain>
    </source>
</reference>
<accession>A0A9X3TVP4</accession>
<evidence type="ECO:0000256" key="1">
    <source>
        <dbReference type="ARBA" id="ARBA00023015"/>
    </source>
</evidence>
<dbReference type="PROSITE" id="PS00041">
    <property type="entry name" value="HTH_ARAC_FAMILY_1"/>
    <property type="match status" value="1"/>
</dbReference>
<dbReference type="PANTHER" id="PTHR46796:SF6">
    <property type="entry name" value="ARAC SUBFAMILY"/>
    <property type="match status" value="1"/>
</dbReference>
<feature type="domain" description="HTH araC/xylS-type" evidence="4">
    <location>
        <begin position="212"/>
        <end position="313"/>
    </location>
</feature>
<proteinExistence type="predicted"/>
<keyword evidence="2" id="KW-0238">DNA-binding</keyword>
<dbReference type="SMART" id="SM00342">
    <property type="entry name" value="HTH_ARAC"/>
    <property type="match status" value="1"/>
</dbReference>
<keyword evidence="6" id="KW-1185">Reference proteome</keyword>
<dbReference type="PROSITE" id="PS01124">
    <property type="entry name" value="HTH_ARAC_FAMILY_2"/>
    <property type="match status" value="1"/>
</dbReference>
<evidence type="ECO:0000259" key="4">
    <source>
        <dbReference type="PROSITE" id="PS01124"/>
    </source>
</evidence>
<dbReference type="InterPro" id="IPR035418">
    <property type="entry name" value="AraC-bd_2"/>
</dbReference>
<comment type="caution">
    <text evidence="5">The sequence shown here is derived from an EMBL/GenBank/DDBJ whole genome shotgun (WGS) entry which is preliminary data.</text>
</comment>
<dbReference type="GO" id="GO:0003700">
    <property type="term" value="F:DNA-binding transcription factor activity"/>
    <property type="evidence" value="ECO:0007669"/>
    <property type="project" value="InterPro"/>
</dbReference>
<evidence type="ECO:0000313" key="6">
    <source>
        <dbReference type="Proteomes" id="UP001141619"/>
    </source>
</evidence>
<dbReference type="InterPro" id="IPR020449">
    <property type="entry name" value="Tscrpt_reg_AraC-type_HTH"/>
</dbReference>
<organism evidence="5 6">
    <name type="scientific">Govanella unica</name>
    <dbReference type="NCBI Taxonomy" id="2975056"/>
    <lineage>
        <taxon>Bacteria</taxon>
        <taxon>Pseudomonadati</taxon>
        <taxon>Pseudomonadota</taxon>
        <taxon>Alphaproteobacteria</taxon>
        <taxon>Emcibacterales</taxon>
        <taxon>Govanellaceae</taxon>
        <taxon>Govanella</taxon>
    </lineage>
</organism>
<dbReference type="InterPro" id="IPR018060">
    <property type="entry name" value="HTH_AraC"/>
</dbReference>
<keyword evidence="1" id="KW-0805">Transcription regulation</keyword>
<evidence type="ECO:0000313" key="5">
    <source>
        <dbReference type="EMBL" id="MDA5192584.1"/>
    </source>
</evidence>
<gene>
    <name evidence="5" type="primary">feaR</name>
    <name evidence="5" type="ORF">NYP16_01245</name>
</gene>
<evidence type="ECO:0000256" key="2">
    <source>
        <dbReference type="ARBA" id="ARBA00023125"/>
    </source>
</evidence>
<protein>
    <submittedName>
        <fullName evidence="5">Transcriptional regulator FeaR</fullName>
    </submittedName>
</protein>
<dbReference type="InterPro" id="IPR018062">
    <property type="entry name" value="HTH_AraC-typ_CS"/>
</dbReference>
<name>A0A9X3TVP4_9PROT</name>